<dbReference type="Pfam" id="PF00646">
    <property type="entry name" value="F-box"/>
    <property type="match status" value="1"/>
</dbReference>
<evidence type="ECO:0000313" key="3">
    <source>
        <dbReference type="Proteomes" id="UP001215151"/>
    </source>
</evidence>
<keyword evidence="3" id="KW-1185">Reference proteome</keyword>
<organism evidence="2 3">
    <name type="scientific">Trametes cubensis</name>
    <dbReference type="NCBI Taxonomy" id="1111947"/>
    <lineage>
        <taxon>Eukaryota</taxon>
        <taxon>Fungi</taxon>
        <taxon>Dikarya</taxon>
        <taxon>Basidiomycota</taxon>
        <taxon>Agaricomycotina</taxon>
        <taxon>Agaricomycetes</taxon>
        <taxon>Polyporales</taxon>
        <taxon>Polyporaceae</taxon>
        <taxon>Trametes</taxon>
    </lineage>
</organism>
<evidence type="ECO:0000259" key="1">
    <source>
        <dbReference type="PROSITE" id="PS50181"/>
    </source>
</evidence>
<dbReference type="SMART" id="SM00256">
    <property type="entry name" value="FBOX"/>
    <property type="match status" value="1"/>
</dbReference>
<dbReference type="SUPFAM" id="SSF81383">
    <property type="entry name" value="F-box domain"/>
    <property type="match status" value="1"/>
</dbReference>
<accession>A0AAD7TYR7</accession>
<dbReference type="AlphaFoldDB" id="A0AAD7TYR7"/>
<dbReference type="EMBL" id="JAPEVG010000048">
    <property type="protein sequence ID" value="KAJ8489489.1"/>
    <property type="molecule type" value="Genomic_DNA"/>
</dbReference>
<evidence type="ECO:0000313" key="2">
    <source>
        <dbReference type="EMBL" id="KAJ8489489.1"/>
    </source>
</evidence>
<dbReference type="InterPro" id="IPR001810">
    <property type="entry name" value="F-box_dom"/>
</dbReference>
<protein>
    <recommendedName>
        <fullName evidence="1">F-box domain-containing protein</fullName>
    </recommendedName>
</protein>
<sequence length="680" mass="77328">MPPRRKKAKVVASDATIEVATSSGANAETKARAPTRRNLRGRRGSLKDMLNMPLDVLYEIFGRMHPRDLLNLARTSKDFRMLLMSRDSALFWKAAREQVPGLPECPAFLSEPQYANLLFSSFCNNCLKKNAQMFVWEFFVRVVREAFDMRDLTADIQENTGIKESFYSTALMPRTKHSYSMVHYVHTPEYEKLKTQWKALETAEEKISFAKTQVALVKARIEPAKTLASWKTNELQTRSSELDGLKQERLDSILAHLRKEGWAEDIKKMDYTDGLDLRSHKAVRKPQKLTDSAWESIRGEIVALMEEIREARLQRERDALWSTRLELMCQVVSAYDTSLGRRTAMSDTQAQFADLALMPPFRTLVDAPPDTSVTAQDFENLRDSIPTLRAEWLEARRAEILELIPQEVAQASKAELSLSLAFVGFECAMCSLENLRWPNVLAHSCLRPKYSNPDAYKQQVAKMSSMISMPAPWRGKAGDLLFSERWKITRSVISALGKDPDTTTYEEMMQHQARMICLSDDGDPMEVDCRQAHDWKSAVVHVLAVAEEDSLPGHRAKHRWHVLDASEAARVIALEEPDIAPELDPNNIFFGLEGLLPVTTRPKYCCSHCRQSATRPLIDHCITAHAIKDPRIDEDFYVHPDRRGTLDIMKPVYVYPDGEDNVVEPDFRAIVAKSIPEGSI</sequence>
<dbReference type="CDD" id="cd09917">
    <property type="entry name" value="F-box_SF"/>
    <property type="match status" value="1"/>
</dbReference>
<dbReference type="InterPro" id="IPR036047">
    <property type="entry name" value="F-box-like_dom_sf"/>
</dbReference>
<name>A0AAD7TYR7_9APHY</name>
<feature type="domain" description="F-box" evidence="1">
    <location>
        <begin position="46"/>
        <end position="95"/>
    </location>
</feature>
<comment type="caution">
    <text evidence="2">The sequence shown here is derived from an EMBL/GenBank/DDBJ whole genome shotgun (WGS) entry which is preliminary data.</text>
</comment>
<reference evidence="2" key="1">
    <citation type="submission" date="2022-11" db="EMBL/GenBank/DDBJ databases">
        <title>Genome Sequence of Cubamyces cubensis.</title>
        <authorList>
            <person name="Buettner E."/>
        </authorList>
    </citation>
    <scope>NUCLEOTIDE SEQUENCE</scope>
    <source>
        <strain evidence="2">MPL-01</strain>
    </source>
</reference>
<dbReference type="Proteomes" id="UP001215151">
    <property type="component" value="Unassembled WGS sequence"/>
</dbReference>
<gene>
    <name evidence="2" type="ORF">ONZ51_g2910</name>
</gene>
<proteinExistence type="predicted"/>
<dbReference type="PROSITE" id="PS50181">
    <property type="entry name" value="FBOX"/>
    <property type="match status" value="1"/>
</dbReference>